<dbReference type="InterPro" id="IPR000073">
    <property type="entry name" value="AB_hydrolase_1"/>
</dbReference>
<dbReference type="GO" id="GO:0004064">
    <property type="term" value="F:arylesterase activity"/>
    <property type="evidence" value="ECO:0007669"/>
    <property type="project" value="UniProtKB-EC"/>
</dbReference>
<proteinExistence type="predicted"/>
<dbReference type="Pfam" id="PF00561">
    <property type="entry name" value="Abhydrolase_1"/>
    <property type="match status" value="1"/>
</dbReference>
<dbReference type="PRINTS" id="PR00111">
    <property type="entry name" value="ABHYDROLASE"/>
</dbReference>
<dbReference type="Proteomes" id="UP000002588">
    <property type="component" value="Chromosome"/>
</dbReference>
<accession>A1K1W3</accession>
<keyword evidence="3" id="KW-1185">Reference proteome</keyword>
<dbReference type="KEGG" id="azo:azo0201"/>
<reference evidence="2 3" key="1">
    <citation type="journal article" date="2006" name="Nat. Biotechnol.">
        <title>Complete genome of the mutualistic, N2-fixing grass endophyte Azoarcus sp. strain BH72.</title>
        <authorList>
            <person name="Krause A."/>
            <person name="Ramakumar A."/>
            <person name="Bartels D."/>
            <person name="Battistoni F."/>
            <person name="Bekel T."/>
            <person name="Boch J."/>
            <person name="Boehm M."/>
            <person name="Friedrich F."/>
            <person name="Hurek T."/>
            <person name="Krause L."/>
            <person name="Linke B."/>
            <person name="McHardy A.C."/>
            <person name="Sarkar A."/>
            <person name="Schneiker S."/>
            <person name="Syed A.A."/>
            <person name="Thauer R."/>
            <person name="Vorhoelter F.-J."/>
            <person name="Weidner S."/>
            <person name="Puehler A."/>
            <person name="Reinhold-Hurek B."/>
            <person name="Kaiser O."/>
            <person name="Goesmann A."/>
        </authorList>
    </citation>
    <scope>NUCLEOTIDE SEQUENCE [LARGE SCALE GENOMIC DNA]</scope>
    <source>
        <strain evidence="2 3">BH72</strain>
    </source>
</reference>
<dbReference type="EMBL" id="AM406670">
    <property type="protein sequence ID" value="CAL92818.1"/>
    <property type="molecule type" value="Genomic_DNA"/>
</dbReference>
<dbReference type="SUPFAM" id="SSF53474">
    <property type="entry name" value="alpha/beta-Hydrolases"/>
    <property type="match status" value="1"/>
</dbReference>
<gene>
    <name evidence="2" type="ordered locus">azo0201</name>
</gene>
<dbReference type="ESTHER" id="azosb-a1k1w3">
    <property type="family name" value="6_AlphaBeta_hydrolase"/>
</dbReference>
<dbReference type="Gene3D" id="3.40.50.1820">
    <property type="entry name" value="alpha/beta hydrolase"/>
    <property type="match status" value="1"/>
</dbReference>
<dbReference type="InterPro" id="IPR029058">
    <property type="entry name" value="AB_hydrolase_fold"/>
</dbReference>
<evidence type="ECO:0000313" key="2">
    <source>
        <dbReference type="EMBL" id="CAL92818.1"/>
    </source>
</evidence>
<name>A1K1W3_AZOSB</name>
<dbReference type="PANTHER" id="PTHR43798">
    <property type="entry name" value="MONOACYLGLYCEROL LIPASE"/>
    <property type="match status" value="1"/>
</dbReference>
<keyword evidence="2" id="KW-0378">Hydrolase</keyword>
<feature type="domain" description="AB hydrolase-1" evidence="1">
    <location>
        <begin position="39"/>
        <end position="170"/>
    </location>
</feature>
<evidence type="ECO:0000259" key="1">
    <source>
        <dbReference type="Pfam" id="PF00561"/>
    </source>
</evidence>
<evidence type="ECO:0000313" key="3">
    <source>
        <dbReference type="Proteomes" id="UP000002588"/>
    </source>
</evidence>
<dbReference type="InterPro" id="IPR050266">
    <property type="entry name" value="AB_hydrolase_sf"/>
</dbReference>
<dbReference type="RefSeq" id="WP_011763936.1">
    <property type="nucleotide sequence ID" value="NC_008702.1"/>
</dbReference>
<protein>
    <submittedName>
        <fullName evidence="2">Probable aryl-ester hydrolase</fullName>
        <ecNumber evidence="2">3.1.1.2</ecNumber>
    </submittedName>
</protein>
<dbReference type="STRING" id="62928.azo0201"/>
<dbReference type="HOGENOM" id="CLU_020336_26_0_4"/>
<dbReference type="EC" id="3.1.1.2" evidence="2"/>
<sequence>MSDLNAPSILTHDHSVAHPEGRIFARSWTPAGGAASSEPPIVLLHDSLGCVELWRDFPAELSAATGRRVIAYDRLGFGKSDAREGRPAALDFIGEEARRYFPAVREQLGLDRFIVFGHSVGGCMAIHCAAEFGADCVALITESAQTFPEDLTLTNIAAAKAQFADEAQLQRLQKYHGDKARWVLEAWTDNWLDPAFAAWTLAPVLPRVSCPVLAIHGQQDEYGTTRHPQMIGELSSGPARVEILADTHHVAHREQPAVVLELVAGFVRALV</sequence>
<organism evidence="2 3">
    <name type="scientific">Azoarcus sp. (strain BH72)</name>
    <dbReference type="NCBI Taxonomy" id="418699"/>
    <lineage>
        <taxon>Bacteria</taxon>
        <taxon>Pseudomonadati</taxon>
        <taxon>Pseudomonadota</taxon>
        <taxon>Betaproteobacteria</taxon>
        <taxon>Rhodocyclales</taxon>
        <taxon>Zoogloeaceae</taxon>
        <taxon>Azoarcus</taxon>
    </lineage>
</organism>
<dbReference type="eggNOG" id="COG2267">
    <property type="taxonomic scope" value="Bacteria"/>
</dbReference>
<dbReference type="AlphaFoldDB" id="A1K1W3"/>